<dbReference type="InterPro" id="IPR005331">
    <property type="entry name" value="Sulfotransferase"/>
</dbReference>
<dbReference type="OrthoDB" id="10019582at2759"/>
<keyword evidence="8" id="KW-0472">Membrane</keyword>
<dbReference type="SUPFAM" id="SSF52540">
    <property type="entry name" value="P-loop containing nucleoside triphosphate hydrolases"/>
    <property type="match status" value="1"/>
</dbReference>
<dbReference type="PANTHER" id="PTHR12129:SF15">
    <property type="entry name" value="URONYL 2-SULFOTRANSFERASE"/>
    <property type="match status" value="1"/>
</dbReference>
<evidence type="ECO:0000256" key="3">
    <source>
        <dbReference type="ARBA" id="ARBA00022679"/>
    </source>
</evidence>
<evidence type="ECO:0000313" key="11">
    <source>
        <dbReference type="Proteomes" id="UP000749559"/>
    </source>
</evidence>
<feature type="non-terminal residue" evidence="10">
    <location>
        <position position="386"/>
    </location>
</feature>
<dbReference type="GO" id="GO:0008146">
    <property type="term" value="F:sulfotransferase activity"/>
    <property type="evidence" value="ECO:0007669"/>
    <property type="project" value="InterPro"/>
</dbReference>
<protein>
    <submittedName>
        <fullName evidence="10">Uncharacterized protein</fullName>
    </submittedName>
</protein>
<evidence type="ECO:0000313" key="10">
    <source>
        <dbReference type="EMBL" id="CAH1774134.1"/>
    </source>
</evidence>
<dbReference type="Gene3D" id="3.40.50.300">
    <property type="entry name" value="P-loop containing nucleotide triphosphate hydrolases"/>
    <property type="match status" value="1"/>
</dbReference>
<name>A0A8J1U7X2_OWEFU</name>
<comment type="subcellular location">
    <subcellularLocation>
        <location evidence="1">Golgi apparatus membrane</location>
        <topology evidence="1">Single-pass type II membrane protein</topology>
    </subcellularLocation>
</comment>
<feature type="non-terminal residue" evidence="10">
    <location>
        <position position="1"/>
    </location>
</feature>
<gene>
    <name evidence="10" type="ORF">OFUS_LOCUS1652</name>
</gene>
<keyword evidence="9" id="KW-0325">Glycoprotein</keyword>
<evidence type="ECO:0000256" key="1">
    <source>
        <dbReference type="ARBA" id="ARBA00004323"/>
    </source>
</evidence>
<dbReference type="GO" id="GO:0000139">
    <property type="term" value="C:Golgi membrane"/>
    <property type="evidence" value="ECO:0007669"/>
    <property type="project" value="UniProtKB-SubCell"/>
</dbReference>
<comment type="caution">
    <text evidence="10">The sequence shown here is derived from an EMBL/GenBank/DDBJ whole genome shotgun (WGS) entry which is preliminary data.</text>
</comment>
<reference evidence="10" key="1">
    <citation type="submission" date="2022-03" db="EMBL/GenBank/DDBJ databases">
        <authorList>
            <person name="Martin C."/>
        </authorList>
    </citation>
    <scope>NUCLEOTIDE SEQUENCE</scope>
</reference>
<dbReference type="EMBL" id="CAIIXF020000001">
    <property type="protein sequence ID" value="CAH1774134.1"/>
    <property type="molecule type" value="Genomic_DNA"/>
</dbReference>
<evidence type="ECO:0000256" key="6">
    <source>
        <dbReference type="ARBA" id="ARBA00022989"/>
    </source>
</evidence>
<keyword evidence="3" id="KW-0808">Transferase</keyword>
<proteinExistence type="inferred from homology"/>
<evidence type="ECO:0000256" key="9">
    <source>
        <dbReference type="ARBA" id="ARBA00023180"/>
    </source>
</evidence>
<keyword evidence="4" id="KW-0812">Transmembrane</keyword>
<dbReference type="InterPro" id="IPR007734">
    <property type="entry name" value="Heparan_SO4_2-O-STrfase"/>
</dbReference>
<sequence>KCNDTLGQIIMLIRHPSTSNTWTMLIGLSCLLISSIIIIQYKNQNKMIMSAKQNYKYQTSKKIQYATHSKRVLGLLHNTIEQTRITGKVFKQAVEQKQNKSMVPISNHVHQSEIFGIPNKVNREIFLYNRIPKCGSSTLLTLFNKMAAFSNYTSETSTVFLEQVLSDGNLQEFVEHLVQLQSKIDGRLVYDRHIHYVNFERFGYRNPIYFNMVRDPFEQAMSWYYYMFARQSFSFISAKQRATFTQKHKWKTYGKCIEEYRNTSFGLEEMCFLDEGLYAGWFCGHADECKDLDIGLPIAKQHIERYTLIGLTEELSLSLKALEKLIPSYFRHISEFDKNNARLNAALGSRNVYPAKKLVNFIKVKLKYSYEIYNFIKQKFHLTLRK</sequence>
<dbReference type="Pfam" id="PF03567">
    <property type="entry name" value="Sulfotransfer_2"/>
    <property type="match status" value="1"/>
</dbReference>
<evidence type="ECO:0000256" key="5">
    <source>
        <dbReference type="ARBA" id="ARBA00022968"/>
    </source>
</evidence>
<dbReference type="InterPro" id="IPR027417">
    <property type="entry name" value="P-loop_NTPase"/>
</dbReference>
<keyword evidence="11" id="KW-1185">Reference proteome</keyword>
<evidence type="ECO:0000256" key="8">
    <source>
        <dbReference type="ARBA" id="ARBA00023136"/>
    </source>
</evidence>
<evidence type="ECO:0000256" key="2">
    <source>
        <dbReference type="ARBA" id="ARBA00010569"/>
    </source>
</evidence>
<dbReference type="AlphaFoldDB" id="A0A8J1U7X2"/>
<dbReference type="Proteomes" id="UP000749559">
    <property type="component" value="Unassembled WGS sequence"/>
</dbReference>
<organism evidence="10 11">
    <name type="scientific">Owenia fusiformis</name>
    <name type="common">Polychaete worm</name>
    <dbReference type="NCBI Taxonomy" id="6347"/>
    <lineage>
        <taxon>Eukaryota</taxon>
        <taxon>Metazoa</taxon>
        <taxon>Spiralia</taxon>
        <taxon>Lophotrochozoa</taxon>
        <taxon>Annelida</taxon>
        <taxon>Polychaeta</taxon>
        <taxon>Sedentaria</taxon>
        <taxon>Canalipalpata</taxon>
        <taxon>Sabellida</taxon>
        <taxon>Oweniida</taxon>
        <taxon>Oweniidae</taxon>
        <taxon>Owenia</taxon>
    </lineage>
</organism>
<evidence type="ECO:0000256" key="7">
    <source>
        <dbReference type="ARBA" id="ARBA00023034"/>
    </source>
</evidence>
<dbReference type="PANTHER" id="PTHR12129">
    <property type="entry name" value="HEPARAN SULFATE 2-O-SULFOTRANSFERASE"/>
    <property type="match status" value="1"/>
</dbReference>
<keyword evidence="6" id="KW-1133">Transmembrane helix</keyword>
<keyword evidence="5" id="KW-0735">Signal-anchor</keyword>
<keyword evidence="7" id="KW-0333">Golgi apparatus</keyword>
<accession>A0A8J1U7X2</accession>
<evidence type="ECO:0000256" key="4">
    <source>
        <dbReference type="ARBA" id="ARBA00022692"/>
    </source>
</evidence>
<comment type="similarity">
    <text evidence="2">Belongs to the sulfotransferase 3 family.</text>
</comment>